<evidence type="ECO:0000256" key="14">
    <source>
        <dbReference type="ARBA" id="ARBA00048679"/>
    </source>
</evidence>
<evidence type="ECO:0000256" key="8">
    <source>
        <dbReference type="ARBA" id="ARBA00022741"/>
    </source>
</evidence>
<keyword evidence="6" id="KW-0479">Metal-binding</keyword>
<dbReference type="InterPro" id="IPR011992">
    <property type="entry name" value="EF-hand-dom_pair"/>
</dbReference>
<feature type="compositionally biased region" description="Basic residues" evidence="16">
    <location>
        <begin position="7"/>
        <end position="17"/>
    </location>
</feature>
<feature type="domain" description="EF-hand" evidence="18">
    <location>
        <begin position="464"/>
        <end position="499"/>
    </location>
</feature>
<evidence type="ECO:0000256" key="10">
    <source>
        <dbReference type="ARBA" id="ARBA00022837"/>
    </source>
</evidence>
<keyword evidence="11 15" id="KW-0067">ATP-binding</keyword>
<evidence type="ECO:0000256" key="7">
    <source>
        <dbReference type="ARBA" id="ARBA00022737"/>
    </source>
</evidence>
<dbReference type="SUPFAM" id="SSF47473">
    <property type="entry name" value="EF-hand"/>
    <property type="match status" value="1"/>
</dbReference>
<dbReference type="OMA" id="KEMTKIM"/>
<evidence type="ECO:0000313" key="19">
    <source>
        <dbReference type="EMBL" id="KRX10284.1"/>
    </source>
</evidence>
<protein>
    <recommendedName>
        <fullName evidence="3">non-specific serine/threonine protein kinase</fullName>
        <ecNumber evidence="3">2.7.11.1</ecNumber>
    </recommendedName>
</protein>
<keyword evidence="9 19" id="KW-0418">Kinase</keyword>
<evidence type="ECO:0000256" key="15">
    <source>
        <dbReference type="PROSITE-ProRule" id="PRU10141"/>
    </source>
</evidence>
<dbReference type="InParanoid" id="A0A0V0R726"/>
<dbReference type="Gene3D" id="3.30.200.20">
    <property type="entry name" value="Phosphorylase Kinase, domain 1"/>
    <property type="match status" value="1"/>
</dbReference>
<dbReference type="SUPFAM" id="SSF56112">
    <property type="entry name" value="Protein kinase-like (PK-like)"/>
    <property type="match status" value="1"/>
</dbReference>
<evidence type="ECO:0000256" key="16">
    <source>
        <dbReference type="SAM" id="MobiDB-lite"/>
    </source>
</evidence>
<evidence type="ECO:0000256" key="1">
    <source>
        <dbReference type="ARBA" id="ARBA00001946"/>
    </source>
</evidence>
<name>A0A0V0R726_PSEPJ</name>
<organism evidence="19 20">
    <name type="scientific">Pseudocohnilembus persalinus</name>
    <name type="common">Ciliate</name>
    <dbReference type="NCBI Taxonomy" id="266149"/>
    <lineage>
        <taxon>Eukaryota</taxon>
        <taxon>Sar</taxon>
        <taxon>Alveolata</taxon>
        <taxon>Ciliophora</taxon>
        <taxon>Intramacronucleata</taxon>
        <taxon>Oligohymenophorea</taxon>
        <taxon>Scuticociliatia</taxon>
        <taxon>Philasterida</taxon>
        <taxon>Pseudocohnilembidae</taxon>
        <taxon>Pseudocohnilembus</taxon>
    </lineage>
</organism>
<dbReference type="EMBL" id="LDAU01000032">
    <property type="protein sequence ID" value="KRX10284.1"/>
    <property type="molecule type" value="Genomic_DNA"/>
</dbReference>
<dbReference type="Pfam" id="PF13499">
    <property type="entry name" value="EF-hand_7"/>
    <property type="match status" value="2"/>
</dbReference>
<sequence length="722" mass="84425">MGNQCAGKKKKNIKQKQKNGWQRERHEKKDSNLNSKLNIGKINQITDEFQSNILTGTGFQTSISREGTVTSYEDIRKIYYFQTQIIGHGQFGAVRLAHLIKDPERKFAIKTISKEKLRSNLDLLKVELEILKNLDHPNIIKFYETYQDQKFFHLVMEYCSGGELFERIVEKGHFSEKESIILVKKIFSAVNYLHQNKIIHRDLKPENFLYLNKQSDSEIKIIDFGLSKILMDDQQKQQGHQKQIIGTALYIAPEIIQYGTYDFSCDAWSLGVIIYILLSGQPPFKGKNNKDLFNQILNLEVSFPDEDWKNISDLGKDFVKKLLVKNPAKRMTIEQALNHQWLKSYKKKKCKNGQFYQKIDPQILNIMKNFRSVGKFKYEVLKLIVNSLTEQEIKNLRTQFRILDQNHTGRISIKQLRDAMINLGHDDADQDIQDMMKTFSLIEQAKTISYTQFIGACLDKNNFLTKERLYQIFQQFDLDNTGYITKENLKEVMARGGRKLGDQDLEDLINDFDYKNDKNIQWDEFYTIMTLDKDDDLDSIKQSFSNMDIQLQLTDPQYYSQFRKGNQSIKNSSFQNLGIEVVEIGSNQMICQQEDKINIIQPNYNEQSINNTNVSNQFNSNSIIKQMTQNEFDSKMQMYKVSSQLQGNTNGQYLQNVFSRNQDSFVKQNNFSLQQNVNIQKNKTYKSSERDSQLDFHDVDEGFFFVSLRNINNKNNQKNQIS</sequence>
<dbReference type="InterPro" id="IPR002048">
    <property type="entry name" value="EF_hand_dom"/>
</dbReference>
<feature type="domain" description="EF-hand" evidence="18">
    <location>
        <begin position="391"/>
        <end position="426"/>
    </location>
</feature>
<dbReference type="PROSITE" id="PS00108">
    <property type="entry name" value="PROTEIN_KINASE_ST"/>
    <property type="match status" value="1"/>
</dbReference>
<keyword evidence="20" id="KW-1185">Reference proteome</keyword>
<comment type="caution">
    <text evidence="19">The sequence shown here is derived from an EMBL/GenBank/DDBJ whole genome shotgun (WGS) entry which is preliminary data.</text>
</comment>
<comment type="catalytic activity">
    <reaction evidence="14">
        <text>L-seryl-[protein] + ATP = O-phospho-L-seryl-[protein] + ADP + H(+)</text>
        <dbReference type="Rhea" id="RHEA:17989"/>
        <dbReference type="Rhea" id="RHEA-COMP:9863"/>
        <dbReference type="Rhea" id="RHEA-COMP:11604"/>
        <dbReference type="ChEBI" id="CHEBI:15378"/>
        <dbReference type="ChEBI" id="CHEBI:29999"/>
        <dbReference type="ChEBI" id="CHEBI:30616"/>
        <dbReference type="ChEBI" id="CHEBI:83421"/>
        <dbReference type="ChEBI" id="CHEBI:456216"/>
        <dbReference type="EC" id="2.7.11.1"/>
    </reaction>
</comment>
<evidence type="ECO:0000313" key="20">
    <source>
        <dbReference type="Proteomes" id="UP000054937"/>
    </source>
</evidence>
<evidence type="ECO:0000256" key="3">
    <source>
        <dbReference type="ARBA" id="ARBA00012513"/>
    </source>
</evidence>
<keyword evidence="5" id="KW-0808">Transferase</keyword>
<feature type="binding site" evidence="15">
    <location>
        <position position="110"/>
    </location>
    <ligand>
        <name>ATP</name>
        <dbReference type="ChEBI" id="CHEBI:30616"/>
    </ligand>
</feature>
<proteinExistence type="inferred from homology"/>
<dbReference type="FunFam" id="1.10.510.10:FF:000571">
    <property type="entry name" value="Maternal embryonic leucine zipper kinase"/>
    <property type="match status" value="1"/>
</dbReference>
<feature type="domain" description="EF-hand" evidence="18">
    <location>
        <begin position="500"/>
        <end position="535"/>
    </location>
</feature>
<keyword evidence="7" id="KW-0677">Repeat</keyword>
<dbReference type="InterPro" id="IPR011009">
    <property type="entry name" value="Kinase-like_dom_sf"/>
</dbReference>
<dbReference type="PROSITE" id="PS50011">
    <property type="entry name" value="PROTEIN_KINASE_DOM"/>
    <property type="match status" value="1"/>
</dbReference>
<dbReference type="Gene3D" id="1.10.238.10">
    <property type="entry name" value="EF-hand"/>
    <property type="match status" value="2"/>
</dbReference>
<dbReference type="OrthoDB" id="193931at2759"/>
<evidence type="ECO:0000256" key="13">
    <source>
        <dbReference type="ARBA" id="ARBA00047899"/>
    </source>
</evidence>
<dbReference type="Pfam" id="PF00069">
    <property type="entry name" value="Pkinase"/>
    <property type="match status" value="1"/>
</dbReference>
<feature type="domain" description="Protein kinase" evidence="17">
    <location>
        <begin position="80"/>
        <end position="342"/>
    </location>
</feature>
<dbReference type="GO" id="GO:0005509">
    <property type="term" value="F:calcium ion binding"/>
    <property type="evidence" value="ECO:0007669"/>
    <property type="project" value="InterPro"/>
</dbReference>
<evidence type="ECO:0000256" key="11">
    <source>
        <dbReference type="ARBA" id="ARBA00022840"/>
    </source>
</evidence>
<dbReference type="PANTHER" id="PTHR24349">
    <property type="entry name" value="SERINE/THREONINE-PROTEIN KINASE"/>
    <property type="match status" value="1"/>
</dbReference>
<dbReference type="InterPro" id="IPR000719">
    <property type="entry name" value="Prot_kinase_dom"/>
</dbReference>
<evidence type="ECO:0000259" key="18">
    <source>
        <dbReference type="PROSITE" id="PS50222"/>
    </source>
</evidence>
<reference evidence="19 20" key="1">
    <citation type="journal article" date="2015" name="Sci. Rep.">
        <title>Genome of the facultative scuticociliatosis pathogen Pseudocohnilembus persalinus provides insight into its virulence through horizontal gene transfer.</title>
        <authorList>
            <person name="Xiong J."/>
            <person name="Wang G."/>
            <person name="Cheng J."/>
            <person name="Tian M."/>
            <person name="Pan X."/>
            <person name="Warren A."/>
            <person name="Jiang C."/>
            <person name="Yuan D."/>
            <person name="Miao W."/>
        </authorList>
    </citation>
    <scope>NUCLEOTIDE SEQUENCE [LARGE SCALE GENOMIC DNA]</scope>
    <source>
        <strain evidence="19">36N120E</strain>
    </source>
</reference>
<dbReference type="InterPro" id="IPR017441">
    <property type="entry name" value="Protein_kinase_ATP_BS"/>
</dbReference>
<evidence type="ECO:0000259" key="17">
    <source>
        <dbReference type="PROSITE" id="PS50011"/>
    </source>
</evidence>
<dbReference type="PROSITE" id="PS00107">
    <property type="entry name" value="PROTEIN_KINASE_ATP"/>
    <property type="match status" value="1"/>
</dbReference>
<dbReference type="GO" id="GO:0005524">
    <property type="term" value="F:ATP binding"/>
    <property type="evidence" value="ECO:0007669"/>
    <property type="project" value="UniProtKB-UniRule"/>
</dbReference>
<keyword evidence="10" id="KW-0106">Calcium</keyword>
<dbReference type="EC" id="2.7.11.1" evidence="3"/>
<dbReference type="Gene3D" id="1.10.510.10">
    <property type="entry name" value="Transferase(Phosphotransferase) domain 1"/>
    <property type="match status" value="1"/>
</dbReference>
<dbReference type="AlphaFoldDB" id="A0A0V0R726"/>
<evidence type="ECO:0000256" key="6">
    <source>
        <dbReference type="ARBA" id="ARBA00022723"/>
    </source>
</evidence>
<evidence type="ECO:0000256" key="4">
    <source>
        <dbReference type="ARBA" id="ARBA00022527"/>
    </source>
</evidence>
<dbReference type="FunFam" id="3.30.200.20:FF:000315">
    <property type="entry name" value="Calcium-dependent protein kinase 3"/>
    <property type="match status" value="1"/>
</dbReference>
<feature type="compositionally biased region" description="Basic and acidic residues" evidence="16">
    <location>
        <begin position="21"/>
        <end position="31"/>
    </location>
</feature>
<evidence type="ECO:0000256" key="12">
    <source>
        <dbReference type="ARBA" id="ARBA00024334"/>
    </source>
</evidence>
<keyword evidence="4" id="KW-0723">Serine/threonine-protein kinase</keyword>
<accession>A0A0V0R726</accession>
<dbReference type="Proteomes" id="UP000054937">
    <property type="component" value="Unassembled WGS sequence"/>
</dbReference>
<comment type="cofactor">
    <cofactor evidence="1">
        <name>Mg(2+)</name>
        <dbReference type="ChEBI" id="CHEBI:18420"/>
    </cofactor>
</comment>
<evidence type="ECO:0000256" key="2">
    <source>
        <dbReference type="ARBA" id="ARBA00011245"/>
    </source>
</evidence>
<dbReference type="GO" id="GO:0004674">
    <property type="term" value="F:protein serine/threonine kinase activity"/>
    <property type="evidence" value="ECO:0007669"/>
    <property type="project" value="UniProtKB-KW"/>
</dbReference>
<dbReference type="InterPro" id="IPR050205">
    <property type="entry name" value="CDPK_Ser/Thr_kinases"/>
</dbReference>
<comment type="subunit">
    <text evidence="2">Monomer.</text>
</comment>
<gene>
    <name evidence="19" type="ORF">PPERSA_09668</name>
</gene>
<dbReference type="FunFam" id="1.10.238.10:FF:000003">
    <property type="entry name" value="Calmodulin A"/>
    <property type="match status" value="1"/>
</dbReference>
<comment type="catalytic activity">
    <reaction evidence="13">
        <text>L-threonyl-[protein] + ATP = O-phospho-L-threonyl-[protein] + ADP + H(+)</text>
        <dbReference type="Rhea" id="RHEA:46608"/>
        <dbReference type="Rhea" id="RHEA-COMP:11060"/>
        <dbReference type="Rhea" id="RHEA-COMP:11605"/>
        <dbReference type="ChEBI" id="CHEBI:15378"/>
        <dbReference type="ChEBI" id="CHEBI:30013"/>
        <dbReference type="ChEBI" id="CHEBI:30616"/>
        <dbReference type="ChEBI" id="CHEBI:61977"/>
        <dbReference type="ChEBI" id="CHEBI:456216"/>
        <dbReference type="EC" id="2.7.11.1"/>
    </reaction>
</comment>
<evidence type="ECO:0000256" key="9">
    <source>
        <dbReference type="ARBA" id="ARBA00022777"/>
    </source>
</evidence>
<dbReference type="InterPro" id="IPR008271">
    <property type="entry name" value="Ser/Thr_kinase_AS"/>
</dbReference>
<keyword evidence="8 15" id="KW-0547">Nucleotide-binding</keyword>
<evidence type="ECO:0000256" key="5">
    <source>
        <dbReference type="ARBA" id="ARBA00022679"/>
    </source>
</evidence>
<dbReference type="SMART" id="SM00054">
    <property type="entry name" value="EFh"/>
    <property type="match status" value="3"/>
</dbReference>
<dbReference type="SMART" id="SM00220">
    <property type="entry name" value="S_TKc"/>
    <property type="match status" value="1"/>
</dbReference>
<feature type="region of interest" description="Disordered" evidence="16">
    <location>
        <begin position="1"/>
        <end position="33"/>
    </location>
</feature>
<dbReference type="CDD" id="cd05117">
    <property type="entry name" value="STKc_CAMK"/>
    <property type="match status" value="1"/>
</dbReference>
<comment type="similarity">
    <text evidence="12">Belongs to the protein kinase superfamily. Ser/Thr protein kinase family. CDPK subfamily.</text>
</comment>
<dbReference type="PROSITE" id="PS50222">
    <property type="entry name" value="EF_HAND_2"/>
    <property type="match status" value="3"/>
</dbReference>